<dbReference type="STRING" id="1802500.A2801_00710"/>
<name>A0A1F7YMZ1_9BACT</name>
<evidence type="ECO:0008006" key="7">
    <source>
        <dbReference type="Google" id="ProtNLM"/>
    </source>
</evidence>
<sequence length="316" mass="36828">MNQTRKPDQIIVVDDASTDKTFSILKTFGKKIKLVQMPQKGGNKSFVQQYGMRFITGDVFITVDADTILDKEFVAQVEKAFKNSHVAAFAGYVKSMKHNWLTACRELDYVIGQNIHKQAQGHLNYIYVIPGCAGAFRTNLFKRNISFDHDTLTEDLDFTYKLHKLGKKIVFERNAIVYTQDPSTLYSYVNQIRRWYSGGWQNLLKHKDLPFDRPQTALELSLVYLEGLLFASSLFLMPFINVHLYVTLFAVYFSTVVLFTLYAVRRSQRWDLLQAIVFMPFLIYVQAFIFLEQFVKEIVLRKKNLVWFHPERRAIA</sequence>
<dbReference type="AlphaFoldDB" id="A0A1F7YMZ1"/>
<evidence type="ECO:0000313" key="5">
    <source>
        <dbReference type="EMBL" id="OGM28643.1"/>
    </source>
</evidence>
<protein>
    <recommendedName>
        <fullName evidence="7">Glycosyltransferase 2-like domain-containing protein</fullName>
    </recommendedName>
</protein>
<dbReference type="Proteomes" id="UP000177263">
    <property type="component" value="Unassembled WGS sequence"/>
</dbReference>
<comment type="similarity">
    <text evidence="1">Belongs to the glycosyltransferase 2 family.</text>
</comment>
<reference evidence="5 6" key="1">
    <citation type="journal article" date="2016" name="Nat. Commun.">
        <title>Thousands of microbial genomes shed light on interconnected biogeochemical processes in an aquifer system.</title>
        <authorList>
            <person name="Anantharaman K."/>
            <person name="Brown C.T."/>
            <person name="Hug L.A."/>
            <person name="Sharon I."/>
            <person name="Castelle C.J."/>
            <person name="Probst A.J."/>
            <person name="Thomas B.C."/>
            <person name="Singh A."/>
            <person name="Wilkins M.J."/>
            <person name="Karaoz U."/>
            <person name="Brodie E.L."/>
            <person name="Williams K.H."/>
            <person name="Hubbard S.S."/>
            <person name="Banfield J.F."/>
        </authorList>
    </citation>
    <scope>NUCLEOTIDE SEQUENCE [LARGE SCALE GENOMIC DNA]</scope>
</reference>
<dbReference type="Gene3D" id="3.90.550.10">
    <property type="entry name" value="Spore Coat Polysaccharide Biosynthesis Protein SpsA, Chain A"/>
    <property type="match status" value="1"/>
</dbReference>
<evidence type="ECO:0000313" key="6">
    <source>
        <dbReference type="Proteomes" id="UP000177263"/>
    </source>
</evidence>
<dbReference type="GO" id="GO:0016757">
    <property type="term" value="F:glycosyltransferase activity"/>
    <property type="evidence" value="ECO:0007669"/>
    <property type="project" value="UniProtKB-KW"/>
</dbReference>
<evidence type="ECO:0000256" key="2">
    <source>
        <dbReference type="ARBA" id="ARBA00022676"/>
    </source>
</evidence>
<gene>
    <name evidence="5" type="ORF">A2801_00710</name>
</gene>
<feature type="transmembrane region" description="Helical" evidence="4">
    <location>
        <begin position="242"/>
        <end position="264"/>
    </location>
</feature>
<dbReference type="PANTHER" id="PTHR43630:SF1">
    <property type="entry name" value="POLY-BETA-1,6-N-ACETYL-D-GLUCOSAMINE SYNTHASE"/>
    <property type="match status" value="1"/>
</dbReference>
<dbReference type="Pfam" id="PF13641">
    <property type="entry name" value="Glyco_tranf_2_3"/>
    <property type="match status" value="1"/>
</dbReference>
<accession>A0A1F7YMZ1</accession>
<keyword evidence="3" id="KW-0808">Transferase</keyword>
<organism evidence="5 6">
    <name type="scientific">Candidatus Woesebacteria bacterium RIFCSPHIGHO2_01_FULL_41_10</name>
    <dbReference type="NCBI Taxonomy" id="1802500"/>
    <lineage>
        <taxon>Bacteria</taxon>
        <taxon>Candidatus Woeseibacteriota</taxon>
    </lineage>
</organism>
<dbReference type="CDD" id="cd06423">
    <property type="entry name" value="CESA_like"/>
    <property type="match status" value="1"/>
</dbReference>
<keyword evidence="4" id="KW-0472">Membrane</keyword>
<proteinExistence type="inferred from homology"/>
<dbReference type="EMBL" id="MGGM01000026">
    <property type="protein sequence ID" value="OGM28643.1"/>
    <property type="molecule type" value="Genomic_DNA"/>
</dbReference>
<keyword evidence="2" id="KW-0328">Glycosyltransferase</keyword>
<dbReference type="InterPro" id="IPR029044">
    <property type="entry name" value="Nucleotide-diphossugar_trans"/>
</dbReference>
<keyword evidence="4" id="KW-1133">Transmembrane helix</keyword>
<feature type="transmembrane region" description="Helical" evidence="4">
    <location>
        <begin position="276"/>
        <end position="295"/>
    </location>
</feature>
<dbReference type="SUPFAM" id="SSF53448">
    <property type="entry name" value="Nucleotide-diphospho-sugar transferases"/>
    <property type="match status" value="1"/>
</dbReference>
<comment type="caution">
    <text evidence="5">The sequence shown here is derived from an EMBL/GenBank/DDBJ whole genome shotgun (WGS) entry which is preliminary data.</text>
</comment>
<evidence type="ECO:0000256" key="4">
    <source>
        <dbReference type="SAM" id="Phobius"/>
    </source>
</evidence>
<dbReference type="PANTHER" id="PTHR43630">
    <property type="entry name" value="POLY-BETA-1,6-N-ACETYL-D-GLUCOSAMINE SYNTHASE"/>
    <property type="match status" value="1"/>
</dbReference>
<evidence type="ECO:0000256" key="3">
    <source>
        <dbReference type="ARBA" id="ARBA00022679"/>
    </source>
</evidence>
<evidence type="ECO:0000256" key="1">
    <source>
        <dbReference type="ARBA" id="ARBA00006739"/>
    </source>
</evidence>
<keyword evidence="4" id="KW-0812">Transmembrane</keyword>